<reference evidence="1" key="1">
    <citation type="submission" date="2021-03" db="EMBL/GenBank/DDBJ databases">
        <authorList>
            <person name="Sun Q."/>
        </authorList>
    </citation>
    <scope>NUCLEOTIDE SEQUENCE</scope>
    <source>
        <strain evidence="1">CCM 8862</strain>
    </source>
</reference>
<dbReference type="Proteomes" id="UP000664332">
    <property type="component" value="Unassembled WGS sequence"/>
</dbReference>
<name>A0A939E339_9CORY</name>
<dbReference type="AlphaFoldDB" id="A0A939E339"/>
<dbReference type="RefSeq" id="WP_377769038.1">
    <property type="nucleotide sequence ID" value="NZ_JBHUKW010000003.1"/>
</dbReference>
<proteinExistence type="predicted"/>
<comment type="caution">
    <text evidence="1">The sequence shown here is derived from an EMBL/GenBank/DDBJ whole genome shotgun (WGS) entry which is preliminary data.</text>
</comment>
<dbReference type="EMBL" id="JAFLEQ010000016">
    <property type="protein sequence ID" value="MBN9644883.1"/>
    <property type="molecule type" value="Genomic_DNA"/>
</dbReference>
<sequence length="199" mass="22112">MQTLAPVDGAGGEELIIQQIMAHNCSGENLLQLLIHWACHGVGVPVPGVTARAEKIVAAPRLADIADLRTAICSKILPGHKPIRTLMHSTWNRQRNNYSLEPQRGESVYGILIDQIFWLGKGEAGNKRLIDTPLAHQPFAWRKEQVTLHIRYETTTLPLWRINGQDTGGSRVTPARKLLDFSHADQYGTLVKKTCRPDG</sequence>
<accession>A0A939E339</accession>
<protein>
    <submittedName>
        <fullName evidence="1">Uncharacterized protein</fullName>
    </submittedName>
</protein>
<evidence type="ECO:0000313" key="1">
    <source>
        <dbReference type="EMBL" id="MBN9644883.1"/>
    </source>
</evidence>
<organism evidence="1 2">
    <name type="scientific">Corynebacterium mendelii</name>
    <dbReference type="NCBI Taxonomy" id="2765362"/>
    <lineage>
        <taxon>Bacteria</taxon>
        <taxon>Bacillati</taxon>
        <taxon>Actinomycetota</taxon>
        <taxon>Actinomycetes</taxon>
        <taxon>Mycobacteriales</taxon>
        <taxon>Corynebacteriaceae</taxon>
        <taxon>Corynebacterium</taxon>
    </lineage>
</organism>
<evidence type="ECO:0000313" key="2">
    <source>
        <dbReference type="Proteomes" id="UP000664332"/>
    </source>
</evidence>
<keyword evidence="2" id="KW-1185">Reference proteome</keyword>
<gene>
    <name evidence="1" type="ORF">JZY06_09710</name>
</gene>